<protein>
    <recommendedName>
        <fullName evidence="1">PEP-utilising enzyme C-terminal domain-containing protein</fullName>
    </recommendedName>
</protein>
<evidence type="ECO:0000313" key="2">
    <source>
        <dbReference type="EMBL" id="OGK06451.1"/>
    </source>
</evidence>
<name>A0A1F7FIQ8_UNCRA</name>
<dbReference type="SUPFAM" id="SSF51621">
    <property type="entry name" value="Phosphoenolpyruvate/pyruvate domain"/>
    <property type="match status" value="1"/>
</dbReference>
<sequence>MRQPDGPLRLMANISFAKDVLPALNAGAEGVGLYRTEFEFMVAGRLLDETEQYLLYKTVVEALAGKPAYIRLLDIHKEKNFPAFMTSYGARPFPAPYGARFLLGHPEILATQARALARASQHGAINVVYPFVSDVKQFLALKELFVTSVLGVSSGDIRHGAMFELPSICLESRRVFKHSDFGAIGTNDLVRYLFGLDQNNDSKLARKVSHHPILRSLIKKVAATAFKADRPLLFCGELAKDPKNLNWLLQAGIRIISMPPEAIPLVRQMIQKQSDSNIP</sequence>
<dbReference type="InterPro" id="IPR000121">
    <property type="entry name" value="PEP_util_C"/>
</dbReference>
<dbReference type="EMBL" id="MFYX01000031">
    <property type="protein sequence ID" value="OGK06451.1"/>
    <property type="molecule type" value="Genomic_DNA"/>
</dbReference>
<accession>A0A1F7FIQ8</accession>
<evidence type="ECO:0000259" key="1">
    <source>
        <dbReference type="Pfam" id="PF02896"/>
    </source>
</evidence>
<comment type="caution">
    <text evidence="2">The sequence shown here is derived from an EMBL/GenBank/DDBJ whole genome shotgun (WGS) entry which is preliminary data.</text>
</comment>
<dbReference type="PANTHER" id="PTHR46244:SF3">
    <property type="entry name" value="PHOSPHOENOLPYRUVATE-PROTEIN PHOSPHOTRANSFERASE"/>
    <property type="match status" value="1"/>
</dbReference>
<evidence type="ECO:0000313" key="3">
    <source>
        <dbReference type="Proteomes" id="UP000179243"/>
    </source>
</evidence>
<dbReference type="AlphaFoldDB" id="A0A1F7FIQ8"/>
<dbReference type="InterPro" id="IPR040442">
    <property type="entry name" value="Pyrv_kinase-like_dom_sf"/>
</dbReference>
<dbReference type="InterPro" id="IPR050499">
    <property type="entry name" value="PEP-utilizing_PTS_enzyme"/>
</dbReference>
<gene>
    <name evidence="2" type="ORF">A2519_11875</name>
</gene>
<dbReference type="PANTHER" id="PTHR46244">
    <property type="entry name" value="PHOSPHOENOLPYRUVATE-PROTEIN PHOSPHOTRANSFERASE"/>
    <property type="match status" value="1"/>
</dbReference>
<dbReference type="PRINTS" id="PR01736">
    <property type="entry name" value="PHPHTRNFRASE"/>
</dbReference>
<dbReference type="GO" id="GO:0016772">
    <property type="term" value="F:transferase activity, transferring phosphorus-containing groups"/>
    <property type="evidence" value="ECO:0007669"/>
    <property type="project" value="InterPro"/>
</dbReference>
<proteinExistence type="predicted"/>
<organism evidence="2 3">
    <name type="scientific">Candidatus Raymondbacteria bacterium RIFOXYD12_FULL_49_13</name>
    <dbReference type="NCBI Taxonomy" id="1817890"/>
    <lineage>
        <taxon>Bacteria</taxon>
        <taxon>Raymondiibacteriota</taxon>
    </lineage>
</organism>
<dbReference type="InterPro" id="IPR015813">
    <property type="entry name" value="Pyrv/PenolPyrv_kinase-like_dom"/>
</dbReference>
<dbReference type="Gene3D" id="3.20.20.60">
    <property type="entry name" value="Phosphoenolpyruvate-binding domains"/>
    <property type="match status" value="1"/>
</dbReference>
<reference evidence="2 3" key="1">
    <citation type="journal article" date="2016" name="Nat. Commun.">
        <title>Thousands of microbial genomes shed light on interconnected biogeochemical processes in an aquifer system.</title>
        <authorList>
            <person name="Anantharaman K."/>
            <person name="Brown C.T."/>
            <person name="Hug L.A."/>
            <person name="Sharon I."/>
            <person name="Castelle C.J."/>
            <person name="Probst A.J."/>
            <person name="Thomas B.C."/>
            <person name="Singh A."/>
            <person name="Wilkins M.J."/>
            <person name="Karaoz U."/>
            <person name="Brodie E.L."/>
            <person name="Williams K.H."/>
            <person name="Hubbard S.S."/>
            <person name="Banfield J.F."/>
        </authorList>
    </citation>
    <scope>NUCLEOTIDE SEQUENCE [LARGE SCALE GENOMIC DNA]</scope>
</reference>
<dbReference type="Pfam" id="PF02896">
    <property type="entry name" value="PEP-utilizers_C"/>
    <property type="match status" value="1"/>
</dbReference>
<feature type="domain" description="PEP-utilising enzyme C-terminal" evidence="1">
    <location>
        <begin position="9"/>
        <end position="273"/>
    </location>
</feature>
<dbReference type="Proteomes" id="UP000179243">
    <property type="component" value="Unassembled WGS sequence"/>
</dbReference>